<dbReference type="Proteomes" id="UP001141552">
    <property type="component" value="Unassembled WGS sequence"/>
</dbReference>
<sequence length="268" mass="30374">MYNIYMSNNRRNIVLIGKTGNGKSSTGNSILMQKGAFEEAGSLGSVTQTTQMESTTITDPNDLQRYTVNVVDTPGLFDGTSTVTQVSKEIIKCMTLAKEGIHAFIVVLRIGNRFSEEEAKAIDQLEKLFGPEAVDHMIVVFTRADDLESPEEWPHILSTAPPLLQNFLDRCHNRIVLFNNKAYKLGRDKEKNKLESQRRELLHLINQVMNEKGGKAYTNEIYEKVKEEVKKQELRKNNPETIDIVEILKPMMEASSKKNIQEIKTSKV</sequence>
<evidence type="ECO:0000259" key="4">
    <source>
        <dbReference type="PROSITE" id="PS51720"/>
    </source>
</evidence>
<evidence type="ECO:0000256" key="2">
    <source>
        <dbReference type="ARBA" id="ARBA00022741"/>
    </source>
</evidence>
<gene>
    <name evidence="5" type="ORF">Tsubulata_017794</name>
</gene>
<dbReference type="EMBL" id="JAKUCV010003313">
    <property type="protein sequence ID" value="KAJ4839452.1"/>
    <property type="molecule type" value="Genomic_DNA"/>
</dbReference>
<keyword evidence="3" id="KW-0342">GTP-binding</keyword>
<dbReference type="PANTHER" id="PTHR10903:SF184">
    <property type="entry name" value="GTP-BINDING PROTEIN A"/>
    <property type="match status" value="1"/>
</dbReference>
<reference evidence="5" key="2">
    <citation type="journal article" date="2023" name="Plants (Basel)">
        <title>Annotation of the Turnera subulata (Passifloraceae) Draft Genome Reveals the S-Locus Evolved after the Divergence of Turneroideae from Passifloroideae in a Stepwise Manner.</title>
        <authorList>
            <person name="Henning P.M."/>
            <person name="Roalson E.H."/>
            <person name="Mir W."/>
            <person name="McCubbin A.G."/>
            <person name="Shore J.S."/>
        </authorList>
    </citation>
    <scope>NUCLEOTIDE SEQUENCE</scope>
    <source>
        <strain evidence="5">F60SS</strain>
    </source>
</reference>
<comment type="similarity">
    <text evidence="1">Belongs to the TRAFAC class TrmE-Era-EngA-EngB-Septin-like GTPase superfamily. AIG1/Toc34/Toc159-like paraseptin GTPase family. IAN subfamily.</text>
</comment>
<dbReference type="GO" id="GO:0005525">
    <property type="term" value="F:GTP binding"/>
    <property type="evidence" value="ECO:0007669"/>
    <property type="project" value="UniProtKB-KW"/>
</dbReference>
<evidence type="ECO:0000313" key="5">
    <source>
        <dbReference type="EMBL" id="KAJ4839452.1"/>
    </source>
</evidence>
<dbReference type="PROSITE" id="PS51720">
    <property type="entry name" value="G_AIG1"/>
    <property type="match status" value="1"/>
</dbReference>
<dbReference type="SUPFAM" id="SSF52540">
    <property type="entry name" value="P-loop containing nucleoside triphosphate hydrolases"/>
    <property type="match status" value="1"/>
</dbReference>
<keyword evidence="6" id="KW-1185">Reference proteome</keyword>
<evidence type="ECO:0000256" key="3">
    <source>
        <dbReference type="ARBA" id="ARBA00023134"/>
    </source>
</evidence>
<dbReference type="OrthoDB" id="8954335at2759"/>
<evidence type="ECO:0000313" key="6">
    <source>
        <dbReference type="Proteomes" id="UP001141552"/>
    </source>
</evidence>
<organism evidence="5 6">
    <name type="scientific">Turnera subulata</name>
    <dbReference type="NCBI Taxonomy" id="218843"/>
    <lineage>
        <taxon>Eukaryota</taxon>
        <taxon>Viridiplantae</taxon>
        <taxon>Streptophyta</taxon>
        <taxon>Embryophyta</taxon>
        <taxon>Tracheophyta</taxon>
        <taxon>Spermatophyta</taxon>
        <taxon>Magnoliopsida</taxon>
        <taxon>eudicotyledons</taxon>
        <taxon>Gunneridae</taxon>
        <taxon>Pentapetalae</taxon>
        <taxon>rosids</taxon>
        <taxon>fabids</taxon>
        <taxon>Malpighiales</taxon>
        <taxon>Passifloraceae</taxon>
        <taxon>Turnera</taxon>
    </lineage>
</organism>
<proteinExistence type="inferred from homology"/>
<dbReference type="PANTHER" id="PTHR10903">
    <property type="entry name" value="GTPASE, IMAP FAMILY MEMBER-RELATED"/>
    <property type="match status" value="1"/>
</dbReference>
<dbReference type="InterPro" id="IPR027417">
    <property type="entry name" value="P-loop_NTPase"/>
</dbReference>
<accession>A0A9Q0FZL8</accession>
<name>A0A9Q0FZL8_9ROSI</name>
<dbReference type="Gene3D" id="3.40.50.300">
    <property type="entry name" value="P-loop containing nucleotide triphosphate hydrolases"/>
    <property type="match status" value="1"/>
</dbReference>
<dbReference type="Pfam" id="PF04548">
    <property type="entry name" value="AIG1"/>
    <property type="match status" value="1"/>
</dbReference>
<keyword evidence="2" id="KW-0547">Nucleotide-binding</keyword>
<dbReference type="AlphaFoldDB" id="A0A9Q0FZL8"/>
<evidence type="ECO:0000256" key="1">
    <source>
        <dbReference type="ARBA" id="ARBA00008535"/>
    </source>
</evidence>
<feature type="domain" description="AIG1-type G" evidence="4">
    <location>
        <begin position="8"/>
        <end position="226"/>
    </location>
</feature>
<reference evidence="5" key="1">
    <citation type="submission" date="2022-02" db="EMBL/GenBank/DDBJ databases">
        <authorList>
            <person name="Henning P.M."/>
            <person name="McCubbin A.G."/>
            <person name="Shore J.S."/>
        </authorList>
    </citation>
    <scope>NUCLEOTIDE SEQUENCE</scope>
    <source>
        <strain evidence="5">F60SS</strain>
        <tissue evidence="5">Leaves</tissue>
    </source>
</reference>
<comment type="caution">
    <text evidence="5">The sequence shown here is derived from an EMBL/GenBank/DDBJ whole genome shotgun (WGS) entry which is preliminary data.</text>
</comment>
<dbReference type="InterPro" id="IPR045058">
    <property type="entry name" value="GIMA/IAN/Toc"/>
</dbReference>
<protein>
    <recommendedName>
        <fullName evidence="4">AIG1-type G domain-containing protein</fullName>
    </recommendedName>
</protein>
<dbReference type="FunFam" id="3.40.50.300:FF:000840">
    <property type="entry name" value="Immune-associated nucleotide-binding protein 9"/>
    <property type="match status" value="1"/>
</dbReference>
<dbReference type="CDD" id="cd01852">
    <property type="entry name" value="AIG1"/>
    <property type="match status" value="1"/>
</dbReference>
<dbReference type="InterPro" id="IPR006703">
    <property type="entry name" value="G_AIG1"/>
</dbReference>